<protein>
    <recommendedName>
        <fullName evidence="4">Leishmanolysin</fullName>
    </recommendedName>
</protein>
<comment type="caution">
    <text evidence="2">The sequence shown here is derived from an EMBL/GenBank/DDBJ whole genome shotgun (WGS) entry which is preliminary data.</text>
</comment>
<dbReference type="EMBL" id="VCPC01000001">
    <property type="protein sequence ID" value="TMV14515.1"/>
    <property type="molecule type" value="Genomic_DNA"/>
</dbReference>
<gene>
    <name evidence="2" type="ORF">FGK64_00560</name>
</gene>
<feature type="compositionally biased region" description="Low complexity" evidence="1">
    <location>
        <begin position="80"/>
        <end position="92"/>
    </location>
</feature>
<feature type="compositionally biased region" description="Gly residues" evidence="1">
    <location>
        <begin position="111"/>
        <end position="143"/>
    </location>
</feature>
<proteinExistence type="predicted"/>
<keyword evidence="3" id="KW-1185">Reference proteome</keyword>
<dbReference type="Proteomes" id="UP001191082">
    <property type="component" value="Unassembled WGS sequence"/>
</dbReference>
<accession>A0ABY2XBW6</accession>
<organism evidence="2 3">
    <name type="scientific">Arenibacterium halophilum</name>
    <dbReference type="NCBI Taxonomy" id="2583821"/>
    <lineage>
        <taxon>Bacteria</taxon>
        <taxon>Pseudomonadati</taxon>
        <taxon>Pseudomonadota</taxon>
        <taxon>Alphaproteobacteria</taxon>
        <taxon>Rhodobacterales</taxon>
        <taxon>Paracoccaceae</taxon>
        <taxon>Arenibacterium</taxon>
    </lineage>
</organism>
<feature type="region of interest" description="Disordered" evidence="1">
    <location>
        <begin position="67"/>
        <end position="157"/>
    </location>
</feature>
<sequence>MKKAKFFGNSAFGGEADLLPNGFDKALIDSFFGDGPAHASPKSALLQQPVVDDIIIGDVVVDPDDLAYARPAGKGGGNSDSGSTDGTTTTTKGKGRKDKTPDEPDTDTGGTDTGGTDTGGSDTGGTDTGGTDTGGTDTGGTDTGGETNPGSTEPNVYVSGMDNPDGFNMTIEFTGDWTEAMKSVVKDVAEDLSDIILSDLPSYNGVDDFHLLAIANSIDGSGGYLGIGGTLTERPGTFLPSNGFLRIDTSDAYNSADSEIFHDVVFHEMLHALGFGTTWQEQGLVQTINGQTRFTGENATLAYNTLFPEAAANDPGSALGVLLASDGSHWDHSTFTREVMTPSLYPSNNHVSDMTIAALEDMGYDTIFDAENYFVA</sequence>
<reference evidence="2 3" key="1">
    <citation type="submission" date="2019-05" db="EMBL/GenBank/DDBJ databases">
        <title>Marivita sp. nov. isolated from sea sediment.</title>
        <authorList>
            <person name="Kim W."/>
        </authorList>
    </citation>
    <scope>NUCLEOTIDE SEQUENCE [LARGE SCALE GENOMIC DNA]</scope>
    <source>
        <strain evidence="2 3">CAU 1492</strain>
    </source>
</reference>
<dbReference type="Gene3D" id="3.90.132.10">
    <property type="entry name" value="Leishmanolysin , domain 2"/>
    <property type="match status" value="1"/>
</dbReference>
<evidence type="ECO:0000313" key="2">
    <source>
        <dbReference type="EMBL" id="TMV14515.1"/>
    </source>
</evidence>
<evidence type="ECO:0000313" key="3">
    <source>
        <dbReference type="Proteomes" id="UP001191082"/>
    </source>
</evidence>
<evidence type="ECO:0008006" key="4">
    <source>
        <dbReference type="Google" id="ProtNLM"/>
    </source>
</evidence>
<dbReference type="SUPFAM" id="SSF55486">
    <property type="entry name" value="Metalloproteases ('zincins'), catalytic domain"/>
    <property type="match status" value="1"/>
</dbReference>
<name>A0ABY2XBW6_9RHOB</name>
<dbReference type="RefSeq" id="WP_138861867.1">
    <property type="nucleotide sequence ID" value="NZ_VCPC01000001.1"/>
</dbReference>
<evidence type="ECO:0000256" key="1">
    <source>
        <dbReference type="SAM" id="MobiDB-lite"/>
    </source>
</evidence>